<feature type="domain" description="Thiamine phosphate synthase/TenI" evidence="12">
    <location>
        <begin position="9"/>
        <end position="184"/>
    </location>
</feature>
<dbReference type="InterPro" id="IPR034291">
    <property type="entry name" value="TMP_synthase"/>
</dbReference>
<comment type="pathway">
    <text evidence="1 9 11">Cofactor biosynthesis; thiamine diphosphate biosynthesis; thiamine phosphate from 4-amino-2-methyl-5-diphosphomethylpyrimidine and 4-methyl-5-(2-phosphoethyl)-thiazole: step 1/1.</text>
</comment>
<reference evidence="13 14" key="1">
    <citation type="submission" date="2009-06" db="EMBL/GenBank/DDBJ databases">
        <title>Molecular Evidence for Microbiologically Influenced Corrosion from genome of Methanogen.</title>
        <authorList>
            <person name="Ito N."/>
            <person name="Tsurumaru H."/>
            <person name="Shimizu A."/>
            <person name="Harada T."/>
            <person name="Hosoyama A."/>
            <person name="Horikawa H."/>
            <person name="Wakai S."/>
            <person name="Sasaki K."/>
            <person name="Nishijima K."/>
            <person name="Ataku H."/>
            <person name="Yamazaki J."/>
            <person name="Mise M."/>
            <person name="Yamazaki S."/>
            <person name="Tanikawa S."/>
            <person name="Harayama S."/>
            <person name="Fujita N."/>
        </authorList>
    </citation>
    <scope>NUCLEOTIDE SEQUENCE [LARGE SCALE GENOMIC DNA]</scope>
    <source>
        <strain evidence="14">KA1 ( NBRC 102054)</strain>
    </source>
</reference>
<evidence type="ECO:0000256" key="6">
    <source>
        <dbReference type="ARBA" id="ARBA00047334"/>
    </source>
</evidence>
<evidence type="ECO:0000313" key="14">
    <source>
        <dbReference type="Proteomes" id="UP000264208"/>
    </source>
</evidence>
<feature type="binding site" evidence="9">
    <location>
        <position position="68"/>
    </location>
    <ligand>
        <name>4-amino-2-methyl-5-(diphosphooxymethyl)pyrimidine</name>
        <dbReference type="ChEBI" id="CHEBI:57841"/>
    </ligand>
</feature>
<dbReference type="GO" id="GO:0004789">
    <property type="term" value="F:thiamine-phosphate diphosphorylase activity"/>
    <property type="evidence" value="ECO:0007669"/>
    <property type="project" value="UniProtKB-UniRule"/>
</dbReference>
<comment type="cofactor">
    <cofactor evidence="9">
        <name>Mg(2+)</name>
        <dbReference type="ChEBI" id="CHEBI:18420"/>
    </cofactor>
    <text evidence="9">Binds 1 Mg(2+) ion per subunit.</text>
</comment>
<comment type="similarity">
    <text evidence="9 10">Belongs to the thiamine-phosphate synthase family.</text>
</comment>
<dbReference type="KEGG" id="mmak:MMKA1_10850"/>
<keyword evidence="5 9" id="KW-0784">Thiamine biosynthesis</keyword>
<dbReference type="AlphaFoldDB" id="A0A2Z5PDI0"/>
<dbReference type="GO" id="GO:0009229">
    <property type="term" value="P:thiamine diphosphate biosynthetic process"/>
    <property type="evidence" value="ECO:0007669"/>
    <property type="project" value="UniProtKB-UniRule"/>
</dbReference>
<evidence type="ECO:0000256" key="8">
    <source>
        <dbReference type="ARBA" id="ARBA00047883"/>
    </source>
</evidence>
<dbReference type="GO" id="GO:0000287">
    <property type="term" value="F:magnesium ion binding"/>
    <property type="evidence" value="ECO:0007669"/>
    <property type="project" value="UniProtKB-UniRule"/>
</dbReference>
<dbReference type="CDD" id="cd00564">
    <property type="entry name" value="TMP_TenI"/>
    <property type="match status" value="1"/>
</dbReference>
<keyword evidence="3 9" id="KW-0479">Metal-binding</keyword>
<dbReference type="GO" id="GO:0009228">
    <property type="term" value="P:thiamine biosynthetic process"/>
    <property type="evidence" value="ECO:0007669"/>
    <property type="project" value="UniProtKB-KW"/>
</dbReference>
<evidence type="ECO:0000256" key="5">
    <source>
        <dbReference type="ARBA" id="ARBA00022977"/>
    </source>
</evidence>
<evidence type="ECO:0000256" key="3">
    <source>
        <dbReference type="ARBA" id="ARBA00022723"/>
    </source>
</evidence>
<evidence type="ECO:0000256" key="11">
    <source>
        <dbReference type="RuleBase" id="RU004253"/>
    </source>
</evidence>
<dbReference type="GeneID" id="75543542"/>
<gene>
    <name evidence="9 13" type="primary">thiE</name>
    <name evidence="13" type="synonym">thiC</name>
    <name evidence="13" type="ORF">MMKA1_10850</name>
</gene>
<feature type="binding site" evidence="9">
    <location>
        <position position="134"/>
    </location>
    <ligand>
        <name>4-amino-2-methyl-5-(diphosphooxymethyl)pyrimidine</name>
        <dbReference type="ChEBI" id="CHEBI:57841"/>
    </ligand>
</feature>
<keyword evidence="4 9" id="KW-0460">Magnesium</keyword>
<evidence type="ECO:0000256" key="9">
    <source>
        <dbReference type="HAMAP-Rule" id="MF_00097"/>
    </source>
</evidence>
<name>A0A2Z5PDI0_METMI</name>
<dbReference type="Proteomes" id="UP000264208">
    <property type="component" value="Chromosome"/>
</dbReference>
<proteinExistence type="inferred from homology"/>
<sequence length="211" mass="23279">MNLRKRLKLYVITDRRIRDEIETVKEALEGGATAIQMRIKNTSTKEMVEVGKNIRKITEDYNALFFVNDRVDVALTINADGVHLGSDDMPVSLAKEIAPNLIIGASAYSFEKAVELEKEADYLGVGSIFPTKTKDNVKVIGVEGLRKIAEHINIPIVAIGGINHRNVEKVLKTGVDGVSVISAILKAQNMKEATEDIKKILVNFSNVHARI</sequence>
<dbReference type="InterPro" id="IPR013785">
    <property type="entry name" value="Aldolase_TIM"/>
</dbReference>
<feature type="binding site" evidence="9">
    <location>
        <position position="88"/>
    </location>
    <ligand>
        <name>Mg(2+)</name>
        <dbReference type="ChEBI" id="CHEBI:18420"/>
    </ligand>
</feature>
<evidence type="ECO:0000256" key="7">
    <source>
        <dbReference type="ARBA" id="ARBA00047851"/>
    </source>
</evidence>
<dbReference type="Pfam" id="PF02581">
    <property type="entry name" value="TMP-TENI"/>
    <property type="match status" value="1"/>
</dbReference>
<dbReference type="NCBIfam" id="TIGR00693">
    <property type="entry name" value="thiE"/>
    <property type="match status" value="1"/>
</dbReference>
<dbReference type="InterPro" id="IPR036206">
    <property type="entry name" value="ThiamineP_synth_sf"/>
</dbReference>
<feature type="binding site" evidence="9">
    <location>
        <begin position="181"/>
        <end position="182"/>
    </location>
    <ligand>
        <name>2-[(2R,5Z)-2-carboxy-4-methylthiazol-5(2H)-ylidene]ethyl phosphate</name>
        <dbReference type="ChEBI" id="CHEBI:62899"/>
    </ligand>
</feature>
<evidence type="ECO:0000313" key="13">
    <source>
        <dbReference type="EMBL" id="BAP61202.1"/>
    </source>
</evidence>
<dbReference type="PANTHER" id="PTHR20857">
    <property type="entry name" value="THIAMINE-PHOSPHATE PYROPHOSPHORYLASE"/>
    <property type="match status" value="1"/>
</dbReference>
<feature type="binding site" evidence="9">
    <location>
        <position position="106"/>
    </location>
    <ligand>
        <name>4-amino-2-methyl-5-(diphosphooxymethyl)pyrimidine</name>
        <dbReference type="ChEBI" id="CHEBI:57841"/>
    </ligand>
</feature>
<dbReference type="EC" id="2.5.1.3" evidence="9"/>
<comment type="function">
    <text evidence="9">Condenses 4-methyl-5-(beta-hydroxyethyl)thiazole monophosphate (THZ-P) and 2-methyl-4-amino-5-hydroxymethyl pyrimidine pyrophosphate (HMP-PP) to form thiamine monophosphate (TMP).</text>
</comment>
<dbReference type="RefSeq" id="WP_018153844.1">
    <property type="nucleotide sequence ID" value="NZ_AP011526.1"/>
</dbReference>
<comment type="catalytic activity">
    <reaction evidence="8 9 10">
        <text>2-[(2R,5Z)-2-carboxy-4-methylthiazol-5(2H)-ylidene]ethyl phosphate + 4-amino-2-methyl-5-(diphosphooxymethyl)pyrimidine + 2 H(+) = thiamine phosphate + CO2 + diphosphate</text>
        <dbReference type="Rhea" id="RHEA:47844"/>
        <dbReference type="ChEBI" id="CHEBI:15378"/>
        <dbReference type="ChEBI" id="CHEBI:16526"/>
        <dbReference type="ChEBI" id="CHEBI:33019"/>
        <dbReference type="ChEBI" id="CHEBI:37575"/>
        <dbReference type="ChEBI" id="CHEBI:57841"/>
        <dbReference type="ChEBI" id="CHEBI:62899"/>
        <dbReference type="EC" id="2.5.1.3"/>
    </reaction>
</comment>
<dbReference type="GO" id="GO:0005737">
    <property type="term" value="C:cytoplasm"/>
    <property type="evidence" value="ECO:0007669"/>
    <property type="project" value="TreeGrafter"/>
</dbReference>
<evidence type="ECO:0000259" key="12">
    <source>
        <dbReference type="Pfam" id="PF02581"/>
    </source>
</evidence>
<dbReference type="EMBL" id="AP011526">
    <property type="protein sequence ID" value="BAP61202.1"/>
    <property type="molecule type" value="Genomic_DNA"/>
</dbReference>
<comment type="catalytic activity">
    <reaction evidence="6 9 10">
        <text>4-methyl-5-(2-phosphooxyethyl)-thiazole + 4-amino-2-methyl-5-(diphosphooxymethyl)pyrimidine + H(+) = thiamine phosphate + diphosphate</text>
        <dbReference type="Rhea" id="RHEA:22328"/>
        <dbReference type="ChEBI" id="CHEBI:15378"/>
        <dbReference type="ChEBI" id="CHEBI:33019"/>
        <dbReference type="ChEBI" id="CHEBI:37575"/>
        <dbReference type="ChEBI" id="CHEBI:57841"/>
        <dbReference type="ChEBI" id="CHEBI:58296"/>
        <dbReference type="EC" id="2.5.1.3"/>
    </reaction>
</comment>
<protein>
    <recommendedName>
        <fullName evidence="9">Thiamine-phosphate synthase</fullName>
        <shortName evidence="9">TP synthase</shortName>
        <shortName evidence="9">TPS</shortName>
        <ecNumber evidence="9">2.5.1.3</ecNumber>
    </recommendedName>
    <alternativeName>
        <fullName evidence="9">Thiamine-phosphate pyrophosphorylase</fullName>
        <shortName evidence="9">TMP pyrophosphorylase</shortName>
        <shortName evidence="9">TMP-PPase</shortName>
    </alternativeName>
</protein>
<dbReference type="PANTHER" id="PTHR20857:SF23">
    <property type="entry name" value="THIAMINE BIOSYNTHETIC BIFUNCTIONAL ENZYME"/>
    <property type="match status" value="1"/>
</dbReference>
<comment type="catalytic activity">
    <reaction evidence="7 9 10">
        <text>2-(2-carboxy-4-methylthiazol-5-yl)ethyl phosphate + 4-amino-2-methyl-5-(diphosphooxymethyl)pyrimidine + 2 H(+) = thiamine phosphate + CO2 + diphosphate</text>
        <dbReference type="Rhea" id="RHEA:47848"/>
        <dbReference type="ChEBI" id="CHEBI:15378"/>
        <dbReference type="ChEBI" id="CHEBI:16526"/>
        <dbReference type="ChEBI" id="CHEBI:33019"/>
        <dbReference type="ChEBI" id="CHEBI:37575"/>
        <dbReference type="ChEBI" id="CHEBI:57841"/>
        <dbReference type="ChEBI" id="CHEBI:62890"/>
        <dbReference type="EC" id="2.5.1.3"/>
    </reaction>
</comment>
<accession>A0A2Z5PDI0</accession>
<dbReference type="HAMAP" id="MF_00097">
    <property type="entry name" value="TMP_synthase"/>
    <property type="match status" value="1"/>
</dbReference>
<feature type="binding site" evidence="9">
    <location>
        <position position="69"/>
    </location>
    <ligand>
        <name>Mg(2+)</name>
        <dbReference type="ChEBI" id="CHEBI:18420"/>
    </ligand>
</feature>
<evidence type="ECO:0000256" key="4">
    <source>
        <dbReference type="ARBA" id="ARBA00022842"/>
    </source>
</evidence>
<feature type="binding site" evidence="9">
    <location>
        <begin position="36"/>
        <end position="40"/>
    </location>
    <ligand>
        <name>4-amino-2-methyl-5-(diphosphooxymethyl)pyrimidine</name>
        <dbReference type="ChEBI" id="CHEBI:57841"/>
    </ligand>
</feature>
<dbReference type="FunFam" id="3.20.20.70:FF:000096">
    <property type="entry name" value="Thiamine-phosphate synthase"/>
    <property type="match status" value="1"/>
</dbReference>
<organism evidence="13 14">
    <name type="scientific">Methanococcus maripaludis KA1</name>
    <dbReference type="NCBI Taxonomy" id="637914"/>
    <lineage>
        <taxon>Archaea</taxon>
        <taxon>Methanobacteriati</taxon>
        <taxon>Methanobacteriota</taxon>
        <taxon>Methanomada group</taxon>
        <taxon>Methanococci</taxon>
        <taxon>Methanococcales</taxon>
        <taxon>Methanococcaceae</taxon>
        <taxon>Methanococcus</taxon>
    </lineage>
</organism>
<evidence type="ECO:0000256" key="10">
    <source>
        <dbReference type="RuleBase" id="RU003826"/>
    </source>
</evidence>
<dbReference type="UniPathway" id="UPA00060">
    <property type="reaction ID" value="UER00141"/>
</dbReference>
<evidence type="ECO:0000256" key="1">
    <source>
        <dbReference type="ARBA" id="ARBA00005165"/>
    </source>
</evidence>
<dbReference type="GeneID" id="41279496"/>
<feature type="binding site" evidence="9">
    <location>
        <position position="161"/>
    </location>
    <ligand>
        <name>2-[(2R,5Z)-2-carboxy-4-methylthiazol-5(2H)-ylidene]ethyl phosphate</name>
        <dbReference type="ChEBI" id="CHEBI:62899"/>
    </ligand>
</feature>
<feature type="binding site" evidence="9">
    <location>
        <begin position="131"/>
        <end position="133"/>
    </location>
    <ligand>
        <name>2-[(2R,5Z)-2-carboxy-4-methylthiazol-5(2H)-ylidene]ethyl phosphate</name>
        <dbReference type="ChEBI" id="CHEBI:62899"/>
    </ligand>
</feature>
<keyword evidence="2 9" id="KW-0808">Transferase</keyword>
<dbReference type="InterPro" id="IPR022998">
    <property type="entry name" value="ThiamineP_synth_TenI"/>
</dbReference>
<dbReference type="Gene3D" id="3.20.20.70">
    <property type="entry name" value="Aldolase class I"/>
    <property type="match status" value="1"/>
</dbReference>
<evidence type="ECO:0000256" key="2">
    <source>
        <dbReference type="ARBA" id="ARBA00022679"/>
    </source>
</evidence>
<dbReference type="SUPFAM" id="SSF51391">
    <property type="entry name" value="Thiamin phosphate synthase"/>
    <property type="match status" value="1"/>
</dbReference>